<sequence length="315" mass="36147">MQTLQQRAELMRQIRQFFYQRNVLEVDTPLLARHGVTDPHLENLTTALTAGPDGQPLKLSLQTSPEYAMKRLLAQYRTSIFQLSHVFRDDEIGRQHNPEFSLVEWYRVGFNLVELIAEVSELIQYVTDAPPIIAHTYQEIFVQCTGWDPLQGEGISAIHRHLKTRTDTRDWMEKETDPDTILQVAFNLLVEPELPSDTPVAITHFPRSQAALARVCPEDERVSLRFEIYYHGIELANGYDELTDTDEQNRRFVEDNAKRRQLQRAERTADEYLLAALRHGMPPCSGVALGFDRLLMIALNKDQISSVVPFSIANC</sequence>
<dbReference type="Proteomes" id="UP000295531">
    <property type="component" value="Unassembled WGS sequence"/>
</dbReference>
<dbReference type="InterPro" id="IPR004525">
    <property type="entry name" value="EpmA"/>
</dbReference>
<dbReference type="NCBIfam" id="NF006828">
    <property type="entry name" value="PRK09350.1"/>
    <property type="match status" value="1"/>
</dbReference>
<evidence type="ECO:0000256" key="2">
    <source>
        <dbReference type="ARBA" id="ARBA00022598"/>
    </source>
</evidence>
<dbReference type="PRINTS" id="PR00982">
    <property type="entry name" value="TRNASYNTHLYS"/>
</dbReference>
<feature type="domain" description="Aminoacyl-transfer RNA synthetases class-II family profile" evidence="6">
    <location>
        <begin position="1"/>
        <end position="309"/>
    </location>
</feature>
<keyword evidence="7" id="KW-0030">Aminoacyl-tRNA synthetase</keyword>
<dbReference type="GO" id="GO:0004824">
    <property type="term" value="F:lysine-tRNA ligase activity"/>
    <property type="evidence" value="ECO:0007669"/>
    <property type="project" value="InterPro"/>
</dbReference>
<accession>A0A4V3CMC4</accession>
<keyword evidence="8" id="KW-1185">Reference proteome</keyword>
<evidence type="ECO:0000313" key="7">
    <source>
        <dbReference type="EMBL" id="TDP27850.1"/>
    </source>
</evidence>
<dbReference type="InterPro" id="IPR006195">
    <property type="entry name" value="aa-tRNA-synth_II"/>
</dbReference>
<dbReference type="PANTHER" id="PTHR42918:SF6">
    <property type="entry name" value="ELONGATION FACTOR P--(R)-BETA-LYSINE LIGASE"/>
    <property type="match status" value="1"/>
</dbReference>
<dbReference type="InterPro" id="IPR045864">
    <property type="entry name" value="aa-tRNA-synth_II/BPL/LPL"/>
</dbReference>
<comment type="caution">
    <text evidence="7">The sequence shown here is derived from an EMBL/GenBank/DDBJ whole genome shotgun (WGS) entry which is preliminary data.</text>
</comment>
<dbReference type="PROSITE" id="PS50862">
    <property type="entry name" value="AA_TRNA_LIGASE_II"/>
    <property type="match status" value="1"/>
</dbReference>
<dbReference type="Pfam" id="PF00152">
    <property type="entry name" value="tRNA-synt_2"/>
    <property type="match status" value="1"/>
</dbReference>
<keyword evidence="4" id="KW-0067">ATP-binding</keyword>
<dbReference type="EMBL" id="SNXI01000025">
    <property type="protein sequence ID" value="TDP27850.1"/>
    <property type="molecule type" value="Genomic_DNA"/>
</dbReference>
<evidence type="ECO:0000256" key="1">
    <source>
        <dbReference type="ARBA" id="ARBA00011738"/>
    </source>
</evidence>
<dbReference type="GO" id="GO:0005829">
    <property type="term" value="C:cytosol"/>
    <property type="evidence" value="ECO:0007669"/>
    <property type="project" value="TreeGrafter"/>
</dbReference>
<dbReference type="InterPro" id="IPR004364">
    <property type="entry name" value="Aa-tRNA-synt_II"/>
</dbReference>
<dbReference type="AlphaFoldDB" id="A0A4V3CMC4"/>
<protein>
    <submittedName>
        <fullName evidence="7">Lysyl-tRNA synthetase class 2</fullName>
    </submittedName>
</protein>
<evidence type="ECO:0000313" key="8">
    <source>
        <dbReference type="Proteomes" id="UP000295531"/>
    </source>
</evidence>
<dbReference type="InterPro" id="IPR018149">
    <property type="entry name" value="Lys-tRNA-synth_II_C"/>
</dbReference>
<keyword evidence="2" id="KW-0436">Ligase</keyword>
<gene>
    <name evidence="7" type="ORF">DEU29_1254</name>
</gene>
<keyword evidence="3" id="KW-0547">Nucleotide-binding</keyword>
<comment type="catalytic activity">
    <reaction evidence="5">
        <text>D-beta-lysine + L-lysyl-[protein] + ATP = N(6)-((3R)-3,6-diaminohexanoyl)-L-lysyl-[protein] + AMP + diphosphate + H(+)</text>
        <dbReference type="Rhea" id="RHEA:83435"/>
        <dbReference type="Rhea" id="RHEA-COMP:9752"/>
        <dbReference type="Rhea" id="RHEA-COMP:20131"/>
        <dbReference type="ChEBI" id="CHEBI:15378"/>
        <dbReference type="ChEBI" id="CHEBI:29969"/>
        <dbReference type="ChEBI" id="CHEBI:30616"/>
        <dbReference type="ChEBI" id="CHEBI:33019"/>
        <dbReference type="ChEBI" id="CHEBI:84138"/>
        <dbReference type="ChEBI" id="CHEBI:156053"/>
        <dbReference type="ChEBI" id="CHEBI:456215"/>
    </reaction>
    <physiologicalReaction direction="left-to-right" evidence="5">
        <dbReference type="Rhea" id="RHEA:83436"/>
    </physiologicalReaction>
</comment>
<proteinExistence type="predicted"/>
<evidence type="ECO:0000256" key="3">
    <source>
        <dbReference type="ARBA" id="ARBA00022741"/>
    </source>
</evidence>
<organism evidence="7 8">
    <name type="scientific">Idiomarina aquatica</name>
    <dbReference type="NCBI Taxonomy" id="1327752"/>
    <lineage>
        <taxon>Bacteria</taxon>
        <taxon>Pseudomonadati</taxon>
        <taxon>Pseudomonadota</taxon>
        <taxon>Gammaproteobacteria</taxon>
        <taxon>Alteromonadales</taxon>
        <taxon>Idiomarinaceae</taxon>
        <taxon>Idiomarina</taxon>
    </lineage>
</organism>
<evidence type="ECO:0000256" key="5">
    <source>
        <dbReference type="ARBA" id="ARBA00052794"/>
    </source>
</evidence>
<dbReference type="GO" id="GO:0000049">
    <property type="term" value="F:tRNA binding"/>
    <property type="evidence" value="ECO:0007669"/>
    <property type="project" value="TreeGrafter"/>
</dbReference>
<evidence type="ECO:0000256" key="4">
    <source>
        <dbReference type="ARBA" id="ARBA00022840"/>
    </source>
</evidence>
<dbReference type="FunFam" id="3.30.930.10:FF:000017">
    <property type="entry name" value="Elongation factor P--(R)-beta-lysine ligase"/>
    <property type="match status" value="1"/>
</dbReference>
<comment type="subunit">
    <text evidence="1">Homodimer.</text>
</comment>
<dbReference type="NCBIfam" id="TIGR00462">
    <property type="entry name" value="genX"/>
    <property type="match status" value="1"/>
</dbReference>
<dbReference type="GO" id="GO:0005524">
    <property type="term" value="F:ATP binding"/>
    <property type="evidence" value="ECO:0007669"/>
    <property type="project" value="UniProtKB-KW"/>
</dbReference>
<evidence type="ECO:0000259" key="6">
    <source>
        <dbReference type="PROSITE" id="PS50862"/>
    </source>
</evidence>
<dbReference type="Gene3D" id="3.30.930.10">
    <property type="entry name" value="Bira Bifunctional Protein, Domain 2"/>
    <property type="match status" value="1"/>
</dbReference>
<dbReference type="SUPFAM" id="SSF55681">
    <property type="entry name" value="Class II aaRS and biotin synthetases"/>
    <property type="match status" value="1"/>
</dbReference>
<dbReference type="PANTHER" id="PTHR42918">
    <property type="entry name" value="LYSYL-TRNA SYNTHETASE"/>
    <property type="match status" value="1"/>
</dbReference>
<name>A0A4V3CMC4_9GAMM</name>
<dbReference type="GO" id="GO:0006430">
    <property type="term" value="P:lysyl-tRNA aminoacylation"/>
    <property type="evidence" value="ECO:0007669"/>
    <property type="project" value="InterPro"/>
</dbReference>
<reference evidence="7 8" key="1">
    <citation type="submission" date="2019-03" db="EMBL/GenBank/DDBJ databases">
        <title>Freshwater and sediment microbial communities from various areas in North America, analyzing microbe dynamics in response to fracking.</title>
        <authorList>
            <person name="Lamendella R."/>
        </authorList>
    </citation>
    <scope>NUCLEOTIDE SEQUENCE [LARGE SCALE GENOMIC DNA]</scope>
    <source>
        <strain evidence="7 8">18_TX</strain>
    </source>
</reference>